<evidence type="ECO:0000256" key="1">
    <source>
        <dbReference type="SAM" id="MobiDB-lite"/>
    </source>
</evidence>
<dbReference type="EMBL" id="CAJSTJ010000131">
    <property type="protein sequence ID" value="CAG7559984.1"/>
    <property type="molecule type" value="Genomic_DNA"/>
</dbReference>
<feature type="region of interest" description="Disordered" evidence="1">
    <location>
        <begin position="1"/>
        <end position="58"/>
    </location>
</feature>
<organism evidence="2 3">
    <name type="scientific">Fusarium equiseti</name>
    <name type="common">Fusarium scirpi</name>
    <dbReference type="NCBI Taxonomy" id="61235"/>
    <lineage>
        <taxon>Eukaryota</taxon>
        <taxon>Fungi</taxon>
        <taxon>Dikarya</taxon>
        <taxon>Ascomycota</taxon>
        <taxon>Pezizomycotina</taxon>
        <taxon>Sordariomycetes</taxon>
        <taxon>Hypocreomycetidae</taxon>
        <taxon>Hypocreales</taxon>
        <taxon>Nectriaceae</taxon>
        <taxon>Fusarium</taxon>
        <taxon>Fusarium incarnatum-equiseti species complex</taxon>
    </lineage>
</organism>
<dbReference type="AlphaFoldDB" id="A0A8J2IT50"/>
<name>A0A8J2IT50_FUSEQ</name>
<dbReference type="Proteomes" id="UP000693738">
    <property type="component" value="Unassembled WGS sequence"/>
</dbReference>
<sequence>MDQTSPDSLMAMMQSMMPPRPPPLTLDDSTRALYERAVADPSTLSDEERRKVLQRPPQEEEDSLCYDICGSTMSELVTKARRDPASLTYTEADLVIAGVPRNRDSDMLQQSRRLRGAEKDLYYKALNAAKTEDEVAALKFCQAKQFEKQDACDASREALDSSDTHLVKKALNQNRPVQWQEHIMSLSGSTKTRAPCGFVVFYPKYEDAECSIFKKRLETSVSHGLHRYLGALKESILNGFKLHDIGYDSLDSLQNCFVMMRDAGNIPSSLRQDVFLYVDNESIRSLESTRPFIWLWEPQHITDLKEQPGPLKVDIKHVAPLLLMRLTQRNMLLDKRQLRMWHDGPELENLHKDAFESKENGEYDGIWPPRTLAM</sequence>
<evidence type="ECO:0000313" key="2">
    <source>
        <dbReference type="EMBL" id="CAG7559984.1"/>
    </source>
</evidence>
<proteinExistence type="predicted"/>
<evidence type="ECO:0000313" key="3">
    <source>
        <dbReference type="Proteomes" id="UP000693738"/>
    </source>
</evidence>
<accession>A0A8J2IT50</accession>
<protein>
    <submittedName>
        <fullName evidence="2">Uncharacterized protein</fullName>
    </submittedName>
</protein>
<feature type="compositionally biased region" description="Low complexity" evidence="1">
    <location>
        <begin position="1"/>
        <end position="17"/>
    </location>
</feature>
<feature type="compositionally biased region" description="Basic and acidic residues" evidence="1">
    <location>
        <begin position="28"/>
        <end position="38"/>
    </location>
</feature>
<gene>
    <name evidence="2" type="ORF">FEQUK3_LOCUS5680</name>
</gene>
<comment type="caution">
    <text evidence="2">The sequence shown here is derived from an EMBL/GenBank/DDBJ whole genome shotgun (WGS) entry which is preliminary data.</text>
</comment>
<reference evidence="2" key="1">
    <citation type="submission" date="2021-05" db="EMBL/GenBank/DDBJ databases">
        <authorList>
            <person name="Khan N."/>
        </authorList>
    </citation>
    <scope>NUCLEOTIDE SEQUENCE</scope>
</reference>